<dbReference type="InterPro" id="IPR001138">
    <property type="entry name" value="Zn2Cys6_DnaBD"/>
</dbReference>
<evidence type="ECO:0000259" key="7">
    <source>
        <dbReference type="PROSITE" id="PS50048"/>
    </source>
</evidence>
<dbReference type="InterPro" id="IPR050675">
    <property type="entry name" value="OAF3"/>
</dbReference>
<feature type="region of interest" description="Disordered" evidence="6">
    <location>
        <begin position="744"/>
        <end position="788"/>
    </location>
</feature>
<organism evidence="9 10">
    <name type="scientific">Phlebiopsis gigantea (strain 11061_1 CR5-6)</name>
    <name type="common">White-rot fungus</name>
    <name type="synonym">Peniophora gigantea</name>
    <dbReference type="NCBI Taxonomy" id="745531"/>
    <lineage>
        <taxon>Eukaryota</taxon>
        <taxon>Fungi</taxon>
        <taxon>Dikarya</taxon>
        <taxon>Basidiomycota</taxon>
        <taxon>Agaricomycotina</taxon>
        <taxon>Agaricomycetes</taxon>
        <taxon>Polyporales</taxon>
        <taxon>Phanerochaetaceae</taxon>
        <taxon>Phlebiopsis</taxon>
    </lineage>
</organism>
<dbReference type="GO" id="GO:0008270">
    <property type="term" value="F:zinc ion binding"/>
    <property type="evidence" value="ECO:0007669"/>
    <property type="project" value="InterPro"/>
</dbReference>
<dbReference type="Gene3D" id="4.10.240.10">
    <property type="entry name" value="Zn(2)-C6 fungal-type DNA-binding domain"/>
    <property type="match status" value="2"/>
</dbReference>
<protein>
    <recommendedName>
        <fullName evidence="11">Zn(2)-C6 fungal-type domain-containing protein</fullName>
    </recommendedName>
</protein>
<keyword evidence="2" id="KW-0238">DNA-binding</keyword>
<evidence type="ECO:0000256" key="5">
    <source>
        <dbReference type="RuleBase" id="RU004560"/>
    </source>
</evidence>
<dbReference type="PANTHER" id="PTHR31069:SF32">
    <property type="entry name" value="ARGININE METABOLISM REGULATION PROTEIN II"/>
    <property type="match status" value="1"/>
</dbReference>
<proteinExistence type="inferred from homology"/>
<evidence type="ECO:0000259" key="8">
    <source>
        <dbReference type="PROSITE" id="PS51719"/>
    </source>
</evidence>
<feature type="compositionally biased region" description="Acidic residues" evidence="6">
    <location>
        <begin position="565"/>
        <end position="574"/>
    </location>
</feature>
<gene>
    <name evidence="9" type="ORF">PHLGIDRAFT_128417</name>
</gene>
<evidence type="ECO:0000256" key="2">
    <source>
        <dbReference type="ARBA" id="ARBA00023125"/>
    </source>
</evidence>
<feature type="region of interest" description="Disordered" evidence="6">
    <location>
        <begin position="529"/>
        <end position="599"/>
    </location>
</feature>
<keyword evidence="3" id="KW-0804">Transcription</keyword>
<dbReference type="PROSITE" id="PS00463">
    <property type="entry name" value="ZN2_CY6_FUNGAL_1"/>
    <property type="match status" value="2"/>
</dbReference>
<name>A0A0C3S6H8_PHLG1</name>
<dbReference type="EMBL" id="KN840523">
    <property type="protein sequence ID" value="KIP06207.1"/>
    <property type="molecule type" value="Genomic_DNA"/>
</dbReference>
<dbReference type="PANTHER" id="PTHR31069">
    <property type="entry name" value="OLEATE-ACTIVATED TRANSCRIPTION FACTOR 1-RELATED"/>
    <property type="match status" value="1"/>
</dbReference>
<evidence type="ECO:0008006" key="11">
    <source>
        <dbReference type="Google" id="ProtNLM"/>
    </source>
</evidence>
<feature type="region of interest" description="Disordered" evidence="6">
    <location>
        <begin position="682"/>
        <end position="702"/>
    </location>
</feature>
<dbReference type="GO" id="GO:0005525">
    <property type="term" value="F:GTP binding"/>
    <property type="evidence" value="ECO:0007669"/>
    <property type="project" value="UniProtKB-KW"/>
</dbReference>
<dbReference type="SUPFAM" id="SSF57701">
    <property type="entry name" value="Zn2/Cys6 DNA-binding domain"/>
    <property type="match status" value="2"/>
</dbReference>
<keyword evidence="5" id="KW-0547">Nucleotide-binding</keyword>
<evidence type="ECO:0000313" key="9">
    <source>
        <dbReference type="EMBL" id="KIP06207.1"/>
    </source>
</evidence>
<feature type="compositionally biased region" description="Low complexity" evidence="6">
    <location>
        <begin position="575"/>
        <end position="592"/>
    </location>
</feature>
<accession>A0A0C3S6H8</accession>
<feature type="compositionally biased region" description="Low complexity" evidence="6">
    <location>
        <begin position="475"/>
        <end position="488"/>
    </location>
</feature>
<dbReference type="Proteomes" id="UP000053257">
    <property type="component" value="Unassembled WGS sequence"/>
</dbReference>
<sequence length="836" mass="90706">MDNNDLRARREQPPTRPSADAHHLARDPQEPVDRLGPEPSSGYTLMVAGRRTGKTSFLRLLLDTSVVSPAATNDQLAAVARFVQGCAGFTPHIRSVSVNIDQAVTSDEGVQELHTLNLTLIDTPCLDFSDEQASQRILNDVLRHLDARFSESVEDERKAYAGNHHVHLCVYFIDPGEIVPPAVTAPPAPMVSRTKPDLEPVILEPPVTTNPTFTRLTLPQTDISAIRRLSARVNVLPVIARADMLSTDRLAAVKIAVRRDLAAAGIGFGIFDGDAATQFPYAGDASDIVVPRLNVPGEQLHAYTGNGSPQGGHSPSATPLAPSLLRLPFALISPDVYSHSDGVNRPTLQRHELVHQYTPSSHRSNGHDLASKISRGRFLRSYRWGTLDCMDLNHCDFLHLRGAIFYHMRTLQKYTREYLLEKFRLDCQLPPPAVPQASRASPVLSRMPQLSQGTRPILAIDTAAPNHLPNRHPSHSISHSGDSGLSSGRTVVNSDLSPVAATSTLGTQRVRTKKINVACNFCRSRKLKCDGGRPACSQCSKRSHPCDYTPNHKRRGGKKRKSEDGSDSDLDLDLSGDPSAEMEPSMSPEISSQPHSRRSSNAVDMILEGNTLPPIDRRDQQKPILPPISHSPSVLMQGMKTDGYANAKHELPPIATLPMPHSANEHPDMSHTLAPLRNQADMHPPAQQRRRTSSAASTKGRQNGYGSKIVACNFCRARKTRCDGGHPACGSCARRSLPCNYVNDPSSGNPKGRPKTAGAASAGPSAPPSSRSSPTAQTGPLAGIPNGFIHHIHPADGLDFEQKRIMDLDSALPPSKKMRITDELSHPQGIAIAQAN</sequence>
<evidence type="ECO:0000313" key="10">
    <source>
        <dbReference type="Proteomes" id="UP000053257"/>
    </source>
</evidence>
<dbReference type="Pfam" id="PF00735">
    <property type="entry name" value="Septin"/>
    <property type="match status" value="3"/>
</dbReference>
<keyword evidence="5" id="KW-0342">GTP-binding</keyword>
<comment type="similarity">
    <text evidence="5">Belongs to the TRAFAC class TrmE-Era-EngA-EngB-Septin-like GTPase superfamily. Septin GTPase family.</text>
</comment>
<dbReference type="CDD" id="cd00067">
    <property type="entry name" value="GAL4"/>
    <property type="match status" value="2"/>
</dbReference>
<keyword evidence="1" id="KW-0805">Transcription regulation</keyword>
<reference evidence="9 10" key="1">
    <citation type="journal article" date="2014" name="PLoS Genet.">
        <title>Analysis of the Phlebiopsis gigantea genome, transcriptome and secretome provides insight into its pioneer colonization strategies of wood.</title>
        <authorList>
            <person name="Hori C."/>
            <person name="Ishida T."/>
            <person name="Igarashi K."/>
            <person name="Samejima M."/>
            <person name="Suzuki H."/>
            <person name="Master E."/>
            <person name="Ferreira P."/>
            <person name="Ruiz-Duenas F.J."/>
            <person name="Held B."/>
            <person name="Canessa P."/>
            <person name="Larrondo L.F."/>
            <person name="Schmoll M."/>
            <person name="Druzhinina I.S."/>
            <person name="Kubicek C.P."/>
            <person name="Gaskell J.A."/>
            <person name="Kersten P."/>
            <person name="St John F."/>
            <person name="Glasner J."/>
            <person name="Sabat G."/>
            <person name="Splinter BonDurant S."/>
            <person name="Syed K."/>
            <person name="Yadav J."/>
            <person name="Mgbeahuruike A.C."/>
            <person name="Kovalchuk A."/>
            <person name="Asiegbu F.O."/>
            <person name="Lackner G."/>
            <person name="Hoffmeister D."/>
            <person name="Rencoret J."/>
            <person name="Gutierrez A."/>
            <person name="Sun H."/>
            <person name="Lindquist E."/>
            <person name="Barry K."/>
            <person name="Riley R."/>
            <person name="Grigoriev I.V."/>
            <person name="Henrissat B."/>
            <person name="Kues U."/>
            <person name="Berka R.M."/>
            <person name="Martinez A.T."/>
            <person name="Covert S.F."/>
            <person name="Blanchette R.A."/>
            <person name="Cullen D."/>
        </authorList>
    </citation>
    <scope>NUCLEOTIDE SEQUENCE [LARGE SCALE GENOMIC DNA]</scope>
    <source>
        <strain evidence="9 10">11061_1 CR5-6</strain>
    </source>
</reference>
<dbReference type="PROSITE" id="PS50048">
    <property type="entry name" value="ZN2_CY6_FUNGAL_2"/>
    <property type="match status" value="2"/>
</dbReference>
<evidence type="ECO:0000256" key="1">
    <source>
        <dbReference type="ARBA" id="ARBA00023015"/>
    </source>
</evidence>
<dbReference type="Gene3D" id="3.40.50.300">
    <property type="entry name" value="P-loop containing nucleotide triphosphate hydrolases"/>
    <property type="match status" value="1"/>
</dbReference>
<feature type="region of interest" description="Disordered" evidence="6">
    <location>
        <begin position="464"/>
        <end position="491"/>
    </location>
</feature>
<dbReference type="GO" id="GO:0000981">
    <property type="term" value="F:DNA-binding transcription factor activity, RNA polymerase II-specific"/>
    <property type="evidence" value="ECO:0007669"/>
    <property type="project" value="InterPro"/>
</dbReference>
<evidence type="ECO:0000256" key="6">
    <source>
        <dbReference type="SAM" id="MobiDB-lite"/>
    </source>
</evidence>
<feature type="compositionally biased region" description="Basic residues" evidence="6">
    <location>
        <begin position="551"/>
        <end position="560"/>
    </location>
</feature>
<dbReference type="OrthoDB" id="10261408at2759"/>
<dbReference type="InterPro" id="IPR036864">
    <property type="entry name" value="Zn2-C6_fun-type_DNA-bd_sf"/>
</dbReference>
<dbReference type="PROSITE" id="PS51719">
    <property type="entry name" value="G_SEPTIN"/>
    <property type="match status" value="1"/>
</dbReference>
<keyword evidence="10" id="KW-1185">Reference proteome</keyword>
<dbReference type="AlphaFoldDB" id="A0A0C3S6H8"/>
<feature type="domain" description="Zn(2)-C6 fungal-type" evidence="7">
    <location>
        <begin position="711"/>
        <end position="741"/>
    </location>
</feature>
<dbReference type="InterPro" id="IPR027417">
    <property type="entry name" value="P-loop_NTPase"/>
</dbReference>
<dbReference type="Pfam" id="PF00172">
    <property type="entry name" value="Zn_clus"/>
    <property type="match status" value="2"/>
</dbReference>
<dbReference type="GO" id="GO:0003677">
    <property type="term" value="F:DNA binding"/>
    <property type="evidence" value="ECO:0007669"/>
    <property type="project" value="UniProtKB-KW"/>
</dbReference>
<feature type="domain" description="Zn(2)-C6 fungal-type" evidence="7">
    <location>
        <begin position="518"/>
        <end position="548"/>
    </location>
</feature>
<dbReference type="SMART" id="SM00066">
    <property type="entry name" value="GAL4"/>
    <property type="match status" value="2"/>
</dbReference>
<feature type="compositionally biased region" description="Low complexity" evidence="6">
    <location>
        <begin position="756"/>
        <end position="776"/>
    </location>
</feature>
<evidence type="ECO:0000256" key="3">
    <source>
        <dbReference type="ARBA" id="ARBA00023163"/>
    </source>
</evidence>
<feature type="region of interest" description="Disordered" evidence="6">
    <location>
        <begin position="1"/>
        <end position="41"/>
    </location>
</feature>
<dbReference type="HOGENOM" id="CLU_017509_0_0_1"/>
<feature type="domain" description="Septin-type G" evidence="8">
    <location>
        <begin position="38"/>
        <end position="430"/>
    </location>
</feature>
<feature type="compositionally biased region" description="Polar residues" evidence="6">
    <location>
        <begin position="693"/>
        <end position="702"/>
    </location>
</feature>
<dbReference type="InterPro" id="IPR030379">
    <property type="entry name" value="G_SEPTIN_dom"/>
</dbReference>
<keyword evidence="4" id="KW-0539">Nucleus</keyword>
<dbReference type="STRING" id="745531.A0A0C3S6H8"/>
<evidence type="ECO:0000256" key="4">
    <source>
        <dbReference type="ARBA" id="ARBA00023242"/>
    </source>
</evidence>
<feature type="compositionally biased region" description="Basic and acidic residues" evidence="6">
    <location>
        <begin position="1"/>
        <end position="36"/>
    </location>
</feature>